<dbReference type="PROSITE" id="PS00028">
    <property type="entry name" value="ZINC_FINGER_C2H2_1"/>
    <property type="match status" value="1"/>
</dbReference>
<feature type="compositionally biased region" description="Acidic residues" evidence="1">
    <location>
        <begin position="165"/>
        <end position="192"/>
    </location>
</feature>
<dbReference type="InterPro" id="IPR013087">
    <property type="entry name" value="Znf_C2H2_type"/>
</dbReference>
<protein>
    <recommendedName>
        <fullName evidence="2">C2H2-type domain-containing protein</fullName>
    </recommendedName>
</protein>
<feature type="domain" description="C2H2-type" evidence="2">
    <location>
        <begin position="71"/>
        <end position="94"/>
    </location>
</feature>
<dbReference type="InParanoid" id="A0A1J7IHH4"/>
<evidence type="ECO:0000259" key="2">
    <source>
        <dbReference type="PROSITE" id="PS00028"/>
    </source>
</evidence>
<dbReference type="OrthoDB" id="10663365at2759"/>
<proteinExistence type="predicted"/>
<dbReference type="Proteomes" id="UP000182658">
    <property type="component" value="Unassembled WGS sequence"/>
</dbReference>
<feature type="compositionally biased region" description="Basic residues" evidence="1">
    <location>
        <begin position="30"/>
        <end position="44"/>
    </location>
</feature>
<evidence type="ECO:0000313" key="3">
    <source>
        <dbReference type="EMBL" id="OIW26910.1"/>
    </source>
</evidence>
<dbReference type="AlphaFoldDB" id="A0A1J7IHH4"/>
<feature type="compositionally biased region" description="Basic and acidic residues" evidence="1">
    <location>
        <begin position="193"/>
        <end position="206"/>
    </location>
</feature>
<keyword evidence="4" id="KW-1185">Reference proteome</keyword>
<dbReference type="Gene3D" id="3.30.160.60">
    <property type="entry name" value="Classic Zinc Finger"/>
    <property type="match status" value="1"/>
</dbReference>
<feature type="region of interest" description="Disordered" evidence="1">
    <location>
        <begin position="161"/>
        <end position="206"/>
    </location>
</feature>
<name>A0A1J7IHH4_9PEZI</name>
<gene>
    <name evidence="3" type="ORF">CONLIGDRAFT_707528</name>
</gene>
<dbReference type="EMBL" id="KV875100">
    <property type="protein sequence ID" value="OIW26910.1"/>
    <property type="molecule type" value="Genomic_DNA"/>
</dbReference>
<organism evidence="3 4">
    <name type="scientific">Coniochaeta ligniaria NRRL 30616</name>
    <dbReference type="NCBI Taxonomy" id="1408157"/>
    <lineage>
        <taxon>Eukaryota</taxon>
        <taxon>Fungi</taxon>
        <taxon>Dikarya</taxon>
        <taxon>Ascomycota</taxon>
        <taxon>Pezizomycotina</taxon>
        <taxon>Sordariomycetes</taxon>
        <taxon>Sordariomycetidae</taxon>
        <taxon>Coniochaetales</taxon>
        <taxon>Coniochaetaceae</taxon>
        <taxon>Coniochaeta</taxon>
    </lineage>
</organism>
<dbReference type="SMART" id="SM00355">
    <property type="entry name" value="ZnF_C2H2"/>
    <property type="match status" value="3"/>
</dbReference>
<accession>A0A1J7IHH4</accession>
<reference evidence="3 4" key="1">
    <citation type="submission" date="2016-10" db="EMBL/GenBank/DDBJ databases">
        <title>Draft genome sequence of Coniochaeta ligniaria NRRL30616, a lignocellulolytic fungus for bioabatement of inhibitors in plant biomass hydrolysates.</title>
        <authorList>
            <consortium name="DOE Joint Genome Institute"/>
            <person name="Jimenez D.J."/>
            <person name="Hector R.E."/>
            <person name="Riley R."/>
            <person name="Sun H."/>
            <person name="Grigoriev I.V."/>
            <person name="Van Elsas J.D."/>
            <person name="Nichols N.N."/>
        </authorList>
    </citation>
    <scope>NUCLEOTIDE SEQUENCE [LARGE SCALE GENOMIC DNA]</scope>
    <source>
        <strain evidence="3 4">NRRL 30616</strain>
    </source>
</reference>
<evidence type="ECO:0000313" key="4">
    <source>
        <dbReference type="Proteomes" id="UP000182658"/>
    </source>
</evidence>
<evidence type="ECO:0000256" key="1">
    <source>
        <dbReference type="SAM" id="MobiDB-lite"/>
    </source>
</evidence>
<sequence>MEEDSQSSVRTGTPAQPDDKVNCPACNKQFTKRGLSKHINSKHPSHADNPSDGEEACAGPVSEAPGTDDPCTCPVCERIYSCRKSLYHHIRESHSDILDDDETHEEMLTKAGVVMNKTGKVKCQLCENRLLPKNLKRHVQQKHQGIYEPGLTVEEMFAKATPFPDLDDGGADEEGEDEGGEDEGQDDGQDDGGEYRDGIERDLAEGTLIETERHGWRCFRAVTLEVEDFVPQVPRSFEDAVRQRLGRN</sequence>
<feature type="region of interest" description="Disordered" evidence="1">
    <location>
        <begin position="1"/>
        <end position="68"/>
    </location>
</feature>
<feature type="compositionally biased region" description="Polar residues" evidence="1">
    <location>
        <begin position="1"/>
        <end position="14"/>
    </location>
</feature>